<feature type="repeat" description="WD" evidence="4">
    <location>
        <begin position="1175"/>
        <end position="1216"/>
    </location>
</feature>
<evidence type="ECO:0000256" key="1">
    <source>
        <dbReference type="ARBA" id="ARBA00022574"/>
    </source>
</evidence>
<accession>A0A8J6XQN1</accession>
<name>A0A8J6XQN1_9CYAN</name>
<feature type="repeat" description="WD" evidence="4">
    <location>
        <begin position="713"/>
        <end position="743"/>
    </location>
</feature>
<feature type="repeat" description="WD" evidence="4">
    <location>
        <begin position="1133"/>
        <end position="1174"/>
    </location>
</feature>
<dbReference type="InterPro" id="IPR045184">
    <property type="entry name" value="SMU1"/>
</dbReference>
<feature type="repeat" description="WD" evidence="4">
    <location>
        <begin position="581"/>
        <end position="622"/>
    </location>
</feature>
<dbReference type="Pfam" id="PF00931">
    <property type="entry name" value="NB-ARC"/>
    <property type="match status" value="1"/>
</dbReference>
<evidence type="ECO:0000256" key="4">
    <source>
        <dbReference type="PROSITE-ProRule" id="PRU00221"/>
    </source>
</evidence>
<feature type="repeat" description="WD" evidence="4">
    <location>
        <begin position="1091"/>
        <end position="1132"/>
    </location>
</feature>
<evidence type="ECO:0000313" key="7">
    <source>
        <dbReference type="Proteomes" id="UP000629098"/>
    </source>
</evidence>
<keyword evidence="2" id="KW-0677">Repeat</keyword>
<gene>
    <name evidence="6" type="ORF">ICL16_27025</name>
</gene>
<dbReference type="PRINTS" id="PR00364">
    <property type="entry name" value="DISEASERSIST"/>
</dbReference>
<feature type="repeat" description="WD" evidence="4">
    <location>
        <begin position="807"/>
        <end position="848"/>
    </location>
</feature>
<evidence type="ECO:0000259" key="5">
    <source>
        <dbReference type="Pfam" id="PF00931"/>
    </source>
</evidence>
<dbReference type="InterPro" id="IPR016032">
    <property type="entry name" value="Sig_transdc_resp-reg_C-effctor"/>
</dbReference>
<dbReference type="InterPro" id="IPR001680">
    <property type="entry name" value="WD40_rpt"/>
</dbReference>
<dbReference type="InterPro" id="IPR036322">
    <property type="entry name" value="WD40_repeat_dom_sf"/>
</dbReference>
<feature type="repeat" description="WD" evidence="4">
    <location>
        <begin position="949"/>
        <end position="990"/>
    </location>
</feature>
<feature type="repeat" description="WD" evidence="4">
    <location>
        <begin position="995"/>
        <end position="1036"/>
    </location>
</feature>
<keyword evidence="1 4" id="KW-0853">WD repeat</keyword>
<feature type="repeat" description="WD" evidence="4">
    <location>
        <begin position="757"/>
        <end position="803"/>
    </location>
</feature>
<evidence type="ECO:0000313" key="6">
    <source>
        <dbReference type="EMBL" id="MBD2775611.1"/>
    </source>
</evidence>
<reference evidence="6" key="1">
    <citation type="submission" date="2020-09" db="EMBL/GenBank/DDBJ databases">
        <title>Iningainema tapete sp. nov. (Scytonemataceae, Cyanobacteria) from greenhouses in central Florida (USA) produces two types of nodularin with biosynthetic potential for microcystin-LR and anabaenopeptins.</title>
        <authorList>
            <person name="Berthold D.E."/>
            <person name="Lefler F.W."/>
            <person name="Huang I.-S."/>
            <person name="Abdulla H."/>
            <person name="Zimba P.V."/>
            <person name="Laughinghouse H.D. IV."/>
        </authorList>
    </citation>
    <scope>NUCLEOTIDE SEQUENCE</scope>
    <source>
        <strain evidence="6">BLCCT55</strain>
    </source>
</reference>
<dbReference type="PRINTS" id="PR00320">
    <property type="entry name" value="GPROTEINBRPT"/>
</dbReference>
<dbReference type="Gene3D" id="1.10.10.10">
    <property type="entry name" value="Winged helix-like DNA-binding domain superfamily/Winged helix DNA-binding domain"/>
    <property type="match status" value="1"/>
</dbReference>
<dbReference type="Gene3D" id="3.40.50.300">
    <property type="entry name" value="P-loop containing nucleotide triphosphate hydrolases"/>
    <property type="match status" value="1"/>
</dbReference>
<dbReference type="PROSITE" id="PS00678">
    <property type="entry name" value="WD_REPEATS_1"/>
    <property type="match status" value="9"/>
</dbReference>
<dbReference type="PROSITE" id="PS50294">
    <property type="entry name" value="WD_REPEATS_REGION"/>
    <property type="match status" value="12"/>
</dbReference>
<dbReference type="SUPFAM" id="SSF141571">
    <property type="entry name" value="Pentapeptide repeat-like"/>
    <property type="match status" value="1"/>
</dbReference>
<sequence length="1257" mass="140729">MSLPTDFFNFLQVLAVEQKIPDIELDTLRLALAGQTAKEIAVELGISDHAVRKRLGSVYLKFGIEGTALGKLEKLRTVLVDQYQQSSVAVASKHVDLSDVPDVSTFQGRKEELKRAKQWILDKDRNSNRCRLLAILGIGGIGKTSLATVLALQIQEHFEYVVWYSLRTAPQIEEILENLIHFLSNGQEIHLPKELDEKLLLLIKFLAKQRCLIILDNLETILQSGERAGYYRKDYEGYGELLRRVGEDAHQSCLILTSREKPREIELLEIKALPVQTLSLTGLQEEEAEKVFKYFLNKQDNQPEENLLIQRLIKSYSYSPLALKIVATTIKEIFDGRISEFLVDLGQQTEEIEGEIFVAELLRDFLNQQFIRLSEMEKQVIYWLAINREWVSIPELREDIIPSISPSVLLETLESLQRRSLIEKNAARFTLQPVLMEYVTEQLIEEFYQEIIHQEIKILESHCLTKAQAIAYIKTAQNNLILKPLTEKLLNYFIESNYLKSEQEVKSFSKSWFTRMSSNLREKFSREPGYAGGNILNLLVEMKVDLNGLDCSGLTIRQAYLQNVELRNTNFANCNLDRCVFTRTMDSVLSVAFSPDGKLIATGGADSKICLWEVTKQKLLFRRTGHTNWIRAIAFSPNGKIIATGSDDYTVKLWSVDTGECIETFSESERHKNWVCSVAFSPDGKILASGSQDSSIKLWDVQSGKCIATLKSPQGETKQVWSLAFSPDGKILASGSDDPDINVNLWDVSNRSYITHLRGHEKRVFTVAFSPNPPGGFGGILATGSDDCTVKLWRVSTGECIHTFKSPEKDTKPVRTVAFSCDGKILASGSDDGTIKFWDTSTGEWIKTLSAHNQHRVWALAFSPNPPLNKGGLGGFGGFLASGGEDQTLKLWNINRENYCVKRLWRLKGYTRAVWCVAFSPDGETLASSSDEYSITLWNASTGKDFLKLEGHISRIWAVAFSPDGNILASGSDDHTLRLWDVKTGTCLNTLTRAVEGGESQVWAVAFSPDGKFVAIGSDDHTVSLWDVRTGECLRLFKGHSSRVWSVAFSPNPPTPRNSGSEGGIIASGSDDHTIRLWNVGDGSVRVFQRPKEPTSRVWSVAFSPDGKTLASGSYDGAIEFWDVSTGKCKRLREGHSQRIWSVAYSPDGKILASSSDDSTVKLWNVSTGKCLHTLDQHTDWVCRVSFSPDGKVLASCSKDSTIKLWNLETGECIKTLQKPRPYEQMNIANTKGLDDAQRDDLKSLGAIEELSVVQRS</sequence>
<dbReference type="GO" id="GO:0000398">
    <property type="term" value="P:mRNA splicing, via spliceosome"/>
    <property type="evidence" value="ECO:0007669"/>
    <property type="project" value="InterPro"/>
</dbReference>
<proteinExistence type="predicted"/>
<dbReference type="Pfam" id="PF00400">
    <property type="entry name" value="WD40"/>
    <property type="match status" value="14"/>
</dbReference>
<dbReference type="Gene3D" id="2.160.20.80">
    <property type="entry name" value="E3 ubiquitin-protein ligase SopA"/>
    <property type="match status" value="1"/>
</dbReference>
<dbReference type="GO" id="GO:0006355">
    <property type="term" value="P:regulation of DNA-templated transcription"/>
    <property type="evidence" value="ECO:0007669"/>
    <property type="project" value="InterPro"/>
</dbReference>
<evidence type="ECO:0000256" key="2">
    <source>
        <dbReference type="ARBA" id="ARBA00022737"/>
    </source>
</evidence>
<dbReference type="InterPro" id="IPR020472">
    <property type="entry name" value="WD40_PAC1"/>
</dbReference>
<feature type="repeat" description="WD" evidence="4">
    <location>
        <begin position="877"/>
        <end position="895"/>
    </location>
</feature>
<keyword evidence="7" id="KW-1185">Reference proteome</keyword>
<feature type="repeat" description="WD" evidence="4">
    <location>
        <begin position="1037"/>
        <end position="1080"/>
    </location>
</feature>
<dbReference type="GO" id="GO:0005829">
    <property type="term" value="C:cytosol"/>
    <property type="evidence" value="ECO:0007669"/>
    <property type="project" value="UniProtKB-ARBA"/>
</dbReference>
<dbReference type="InterPro" id="IPR027417">
    <property type="entry name" value="P-loop_NTPase"/>
</dbReference>
<organism evidence="6 7">
    <name type="scientific">Iningainema tapete BLCC-T55</name>
    <dbReference type="NCBI Taxonomy" id="2748662"/>
    <lineage>
        <taxon>Bacteria</taxon>
        <taxon>Bacillati</taxon>
        <taxon>Cyanobacteriota</taxon>
        <taxon>Cyanophyceae</taxon>
        <taxon>Nostocales</taxon>
        <taxon>Scytonemataceae</taxon>
        <taxon>Iningainema tapete</taxon>
    </lineage>
</organism>
<dbReference type="EMBL" id="JACXAE010000083">
    <property type="protein sequence ID" value="MBD2775611.1"/>
    <property type="molecule type" value="Genomic_DNA"/>
</dbReference>
<dbReference type="AlphaFoldDB" id="A0A8J6XQN1"/>
<dbReference type="Proteomes" id="UP000629098">
    <property type="component" value="Unassembled WGS sequence"/>
</dbReference>
<dbReference type="GO" id="GO:0003677">
    <property type="term" value="F:DNA binding"/>
    <property type="evidence" value="ECO:0007669"/>
    <property type="project" value="InterPro"/>
</dbReference>
<dbReference type="SUPFAM" id="SSF46894">
    <property type="entry name" value="C-terminal effector domain of the bipartite response regulators"/>
    <property type="match status" value="1"/>
</dbReference>
<feature type="repeat" description="WD" evidence="4">
    <location>
        <begin position="668"/>
        <end position="709"/>
    </location>
</feature>
<dbReference type="PROSITE" id="PS50082">
    <property type="entry name" value="WD_REPEATS_2"/>
    <property type="match status" value="14"/>
</dbReference>
<dbReference type="SMART" id="SM00320">
    <property type="entry name" value="WD40"/>
    <property type="match status" value="14"/>
</dbReference>
<dbReference type="Gene3D" id="2.130.10.10">
    <property type="entry name" value="YVTN repeat-like/Quinoprotein amine dehydrogenase"/>
    <property type="match status" value="8"/>
</dbReference>
<dbReference type="InterPro" id="IPR002182">
    <property type="entry name" value="NB-ARC"/>
</dbReference>
<dbReference type="PANTHER" id="PTHR22848">
    <property type="entry name" value="WD40 REPEAT PROTEIN"/>
    <property type="match status" value="1"/>
</dbReference>
<dbReference type="SUPFAM" id="SSF52540">
    <property type="entry name" value="P-loop containing nucleoside triphosphate hydrolases"/>
    <property type="match status" value="1"/>
</dbReference>
<dbReference type="InterPro" id="IPR036388">
    <property type="entry name" value="WH-like_DNA-bd_sf"/>
</dbReference>
<dbReference type="SUPFAM" id="SSF50978">
    <property type="entry name" value="WD40 repeat-like"/>
    <property type="match status" value="1"/>
</dbReference>
<protein>
    <recommendedName>
        <fullName evidence="3">WD40 repeat-containing protein SMU1</fullName>
    </recommendedName>
</protein>
<dbReference type="InterPro" id="IPR011047">
    <property type="entry name" value="Quinoprotein_ADH-like_sf"/>
</dbReference>
<dbReference type="GO" id="GO:0043531">
    <property type="term" value="F:ADP binding"/>
    <property type="evidence" value="ECO:0007669"/>
    <property type="project" value="InterPro"/>
</dbReference>
<dbReference type="RefSeq" id="WP_190834246.1">
    <property type="nucleotide sequence ID" value="NZ_CAWPPI010000083.1"/>
</dbReference>
<evidence type="ECO:0000256" key="3">
    <source>
        <dbReference type="ARBA" id="ARBA00026184"/>
    </source>
</evidence>
<comment type="caution">
    <text evidence="6">The sequence shown here is derived from an EMBL/GenBank/DDBJ whole genome shotgun (WGS) entry which is preliminary data.</text>
</comment>
<dbReference type="InterPro" id="IPR019775">
    <property type="entry name" value="WD40_repeat_CS"/>
</dbReference>
<dbReference type="CDD" id="cd00200">
    <property type="entry name" value="WD40"/>
    <property type="match status" value="2"/>
</dbReference>
<dbReference type="InterPro" id="IPR015943">
    <property type="entry name" value="WD40/YVTN_repeat-like_dom_sf"/>
</dbReference>
<feature type="domain" description="NB-ARC" evidence="5">
    <location>
        <begin position="112"/>
        <end position="217"/>
    </location>
</feature>
<feature type="repeat" description="WD" evidence="4">
    <location>
        <begin position="623"/>
        <end position="664"/>
    </location>
</feature>
<feature type="repeat" description="WD" evidence="4">
    <location>
        <begin position="907"/>
        <end position="948"/>
    </location>
</feature>
<dbReference type="SUPFAM" id="SSF50998">
    <property type="entry name" value="Quinoprotein alcohol dehydrogenase-like"/>
    <property type="match status" value="1"/>
</dbReference>